<evidence type="ECO:0000313" key="3">
    <source>
        <dbReference type="EMBL" id="OHS95431.1"/>
    </source>
</evidence>
<feature type="compositionally biased region" description="Basic and acidic residues" evidence="2">
    <location>
        <begin position="260"/>
        <end position="271"/>
    </location>
</feature>
<sequence>MSESPSRSTTRSSSRKKIKRSPLKGTLQDLQQETINFEKTNRILSENAKSIKSDNNKLNIVIEQHKGEIKNLKIRDEKIKNKLNQYHENKKRNQLLYRKYEQTYSKKKKERPNRSMKNLYSNLNPLKKLLAEKNRISEKVRKIADIQKFNILFDKLIEMNAKITDHSQTLLRSNIVKGEISNSNNFKALLDGLSQKLNQNDQVLRKINDAKQKQHQFEIPENLKNIEDKFYNCPTFLLFNELDEILEKFNNLNNSIKSTRNSEDLHHKEIKSGGNSSPEQTEVVAQFDENSNSILEKPQSLKIEKLAPKSGISQLKEDIIDLGSKPPLPSPPKLSSEESNSNLTSNANIQNMINDLRRSLFDSQNPHLRENNQNTNENHTNSNINQNNIHLNEEKIENTVNSSMRSTSELNSLPENNEQEFSPTPPTIQKTTNHRHSNNLTSDGVFSPSNTEKTASSRHYRHRKPSPTQQKDINCLTSEENNEKNTDSISFHSHSSNRYHSRSRSPSSSFKKQQREEEKRQRRELKQKQKEERKKEKEEKRRQRELIKAQEKAEKEAEKAFQEELNKEFIPTKPGAGGFAFSRSLIKNALTRRISRASLISKVTDLSLIVGRLNAEIVTLEDERRLYEFEKKNSKIELFFENVVDDLHIWPYIPPKVTNSSLTKITEIDFGVAKLIEQLIQNLSNLKKDNERIKNIINDDQKRLQNSKLSFKYLKLKDTVAKLTKELFYETSQNKLYQDELINLQNRLKDAQNINEMITNKTLAIKQRPRKSVMSMVKSINDLKMTEKGLQKQLESIRLEEEMIDSKINDMMKVCCLQHFEIPNHDNHNEESNISESGFLIEYPHKLTNNRRSQVSSRNSTKNTKNNTASNNISATNTPINSANNTRNFPNSRNSDKNDNSQNNKTQSSIQFASVPQNYSNTQNFMNSPSYMASRNNKLRKSYSHINHDQNQISLTKFNFSNSISNIEIINENNVDLNEIDEENEFNIMYRRETLKNAKRLFWKTIKETRFSVTANGEVNRLRKMISKTTARSNQLKKNIDEIENRIRIDSCTIGERNLFLPPIISFNRKYFAHIF</sequence>
<feature type="region of interest" description="Disordered" evidence="2">
    <location>
        <begin position="1"/>
        <end position="26"/>
    </location>
</feature>
<feature type="compositionally biased region" description="Low complexity" evidence="2">
    <location>
        <begin position="1"/>
        <end position="12"/>
    </location>
</feature>
<dbReference type="VEuPathDB" id="TrichDB:TRFO_38492"/>
<feature type="region of interest" description="Disordered" evidence="2">
    <location>
        <begin position="365"/>
        <end position="541"/>
    </location>
</feature>
<feature type="region of interest" description="Disordered" evidence="2">
    <location>
        <begin position="321"/>
        <end position="342"/>
    </location>
</feature>
<dbReference type="InterPro" id="IPR050899">
    <property type="entry name" value="DDRGK_domain-containing"/>
</dbReference>
<feature type="compositionally biased region" description="Low complexity" evidence="2">
    <location>
        <begin position="850"/>
        <end position="878"/>
    </location>
</feature>
<dbReference type="EMBL" id="MLAK01001247">
    <property type="protein sequence ID" value="OHS95431.1"/>
    <property type="molecule type" value="Genomic_DNA"/>
</dbReference>
<feature type="compositionally biased region" description="Low complexity" evidence="2">
    <location>
        <begin position="900"/>
        <end position="909"/>
    </location>
</feature>
<feature type="coiled-coil region" evidence="1">
    <location>
        <begin position="676"/>
        <end position="703"/>
    </location>
</feature>
<dbReference type="RefSeq" id="XP_068348568.1">
    <property type="nucleotide sequence ID" value="XM_068512072.1"/>
</dbReference>
<feature type="compositionally biased region" description="Polar residues" evidence="2">
    <location>
        <begin position="466"/>
        <end position="479"/>
    </location>
</feature>
<feature type="compositionally biased region" description="Basic residues" evidence="2">
    <location>
        <begin position="13"/>
        <end position="22"/>
    </location>
</feature>
<feature type="coiled-coil region" evidence="1">
    <location>
        <begin position="734"/>
        <end position="800"/>
    </location>
</feature>
<feature type="region of interest" description="Disordered" evidence="2">
    <location>
        <begin position="848"/>
        <end position="909"/>
    </location>
</feature>
<feature type="coiled-coil region" evidence="1">
    <location>
        <begin position="1019"/>
        <end position="1046"/>
    </location>
</feature>
<feature type="compositionally biased region" description="Basic and acidic residues" evidence="2">
    <location>
        <begin position="513"/>
        <end position="541"/>
    </location>
</feature>
<feature type="compositionally biased region" description="Polar residues" evidence="2">
    <location>
        <begin position="438"/>
        <end position="454"/>
    </location>
</feature>
<feature type="compositionally biased region" description="Low complexity" evidence="2">
    <location>
        <begin position="371"/>
        <end position="390"/>
    </location>
</feature>
<dbReference type="PANTHER" id="PTHR48176:SF1">
    <property type="entry name" value="DDRGK DOMAIN-CONTAINING PROTEIN 1"/>
    <property type="match status" value="1"/>
</dbReference>
<name>A0A1J4JB17_9EUKA</name>
<dbReference type="AlphaFoldDB" id="A0A1J4JB17"/>
<evidence type="ECO:0000256" key="2">
    <source>
        <dbReference type="SAM" id="MobiDB-lite"/>
    </source>
</evidence>
<accession>A0A1J4JB17</accession>
<protein>
    <submittedName>
        <fullName evidence="3">Uncharacterized protein</fullName>
    </submittedName>
</protein>
<feature type="compositionally biased region" description="Low complexity" evidence="2">
    <location>
        <begin position="333"/>
        <end position="342"/>
    </location>
</feature>
<dbReference type="GO" id="GO:0044389">
    <property type="term" value="F:ubiquitin-like protein ligase binding"/>
    <property type="evidence" value="ECO:0007669"/>
    <property type="project" value="TreeGrafter"/>
</dbReference>
<feature type="compositionally biased region" description="Basic residues" evidence="2">
    <location>
        <begin position="456"/>
        <end position="465"/>
    </location>
</feature>
<reference evidence="3" key="1">
    <citation type="submission" date="2016-10" db="EMBL/GenBank/DDBJ databases">
        <authorList>
            <person name="Benchimol M."/>
            <person name="Almeida L.G."/>
            <person name="Vasconcelos A.T."/>
            <person name="Perreira-Neves A."/>
            <person name="Rosa I.A."/>
            <person name="Tasca T."/>
            <person name="Bogo M.R."/>
            <person name="de Souza W."/>
        </authorList>
    </citation>
    <scope>NUCLEOTIDE SEQUENCE [LARGE SCALE GENOMIC DNA]</scope>
    <source>
        <strain evidence="3">K</strain>
    </source>
</reference>
<feature type="compositionally biased region" description="Polar residues" evidence="2">
    <location>
        <begin position="879"/>
        <end position="890"/>
    </location>
</feature>
<dbReference type="PANTHER" id="PTHR48176">
    <property type="entry name" value="DDRGK DOMAIN-CONTAINING PROTEIN 1"/>
    <property type="match status" value="1"/>
</dbReference>
<feature type="coiled-coil region" evidence="1">
    <location>
        <begin position="27"/>
        <end position="89"/>
    </location>
</feature>
<keyword evidence="1" id="KW-0175">Coiled coil</keyword>
<dbReference type="GeneID" id="94846776"/>
<evidence type="ECO:0000256" key="1">
    <source>
        <dbReference type="SAM" id="Coils"/>
    </source>
</evidence>
<feature type="region of interest" description="Disordered" evidence="2">
    <location>
        <begin position="257"/>
        <end position="281"/>
    </location>
</feature>
<keyword evidence="4" id="KW-1185">Reference proteome</keyword>
<feature type="compositionally biased region" description="Polar residues" evidence="2">
    <location>
        <begin position="398"/>
        <end position="431"/>
    </location>
</feature>
<organism evidence="3 4">
    <name type="scientific">Tritrichomonas foetus</name>
    <dbReference type="NCBI Taxonomy" id="1144522"/>
    <lineage>
        <taxon>Eukaryota</taxon>
        <taxon>Metamonada</taxon>
        <taxon>Parabasalia</taxon>
        <taxon>Tritrichomonadida</taxon>
        <taxon>Tritrichomonadidae</taxon>
        <taxon>Tritrichomonas</taxon>
    </lineage>
</organism>
<comment type="caution">
    <text evidence="3">The sequence shown here is derived from an EMBL/GenBank/DDBJ whole genome shotgun (WGS) entry which is preliminary data.</text>
</comment>
<proteinExistence type="predicted"/>
<gene>
    <name evidence="3" type="ORF">TRFO_38492</name>
</gene>
<dbReference type="Proteomes" id="UP000179807">
    <property type="component" value="Unassembled WGS sequence"/>
</dbReference>
<evidence type="ECO:0000313" key="4">
    <source>
        <dbReference type="Proteomes" id="UP000179807"/>
    </source>
</evidence>